<keyword evidence="1" id="KW-0812">Transmembrane</keyword>
<keyword evidence="3" id="KW-1185">Reference proteome</keyword>
<dbReference type="EMBL" id="JABCKI010005738">
    <property type="protein sequence ID" value="KAG5638924.1"/>
    <property type="molecule type" value="Genomic_DNA"/>
</dbReference>
<proteinExistence type="predicted"/>
<organism evidence="2 3">
    <name type="scientific">Sphagnurus paluster</name>
    <dbReference type="NCBI Taxonomy" id="117069"/>
    <lineage>
        <taxon>Eukaryota</taxon>
        <taxon>Fungi</taxon>
        <taxon>Dikarya</taxon>
        <taxon>Basidiomycota</taxon>
        <taxon>Agaricomycotina</taxon>
        <taxon>Agaricomycetes</taxon>
        <taxon>Agaricomycetidae</taxon>
        <taxon>Agaricales</taxon>
        <taxon>Tricholomatineae</taxon>
        <taxon>Lyophyllaceae</taxon>
        <taxon>Sphagnurus</taxon>
    </lineage>
</organism>
<evidence type="ECO:0000256" key="1">
    <source>
        <dbReference type="SAM" id="Phobius"/>
    </source>
</evidence>
<dbReference type="Proteomes" id="UP000717328">
    <property type="component" value="Unassembled WGS sequence"/>
</dbReference>
<protein>
    <submittedName>
        <fullName evidence="2">Uncharacterized protein</fullName>
    </submittedName>
</protein>
<sequence length="122" mass="13952">MSHRCELSGHRGYFESPRTAGKRTATMRFVRVMLMLIQFIGALLNLSGYYVIGLPVGAFLTFKWNMGLNGLWLGLTASLVYCSVIGTLLCLKTDWYEEVERVIKRNAEEDKLRKVSDEERDV</sequence>
<feature type="transmembrane region" description="Helical" evidence="1">
    <location>
        <begin position="72"/>
        <end position="91"/>
    </location>
</feature>
<accession>A0A9P7K7A8</accession>
<keyword evidence="1" id="KW-1133">Transmembrane helix</keyword>
<dbReference type="AlphaFoldDB" id="A0A9P7K7A8"/>
<feature type="transmembrane region" description="Helical" evidence="1">
    <location>
        <begin position="32"/>
        <end position="52"/>
    </location>
</feature>
<evidence type="ECO:0000313" key="3">
    <source>
        <dbReference type="Proteomes" id="UP000717328"/>
    </source>
</evidence>
<reference evidence="2" key="1">
    <citation type="submission" date="2021-02" db="EMBL/GenBank/DDBJ databases">
        <authorList>
            <person name="Nieuwenhuis M."/>
            <person name="Van De Peppel L.J.J."/>
        </authorList>
    </citation>
    <scope>NUCLEOTIDE SEQUENCE</scope>
    <source>
        <strain evidence="2">D49</strain>
    </source>
</reference>
<comment type="caution">
    <text evidence="2">The sequence shown here is derived from an EMBL/GenBank/DDBJ whole genome shotgun (WGS) entry which is preliminary data.</text>
</comment>
<name>A0A9P7K7A8_9AGAR</name>
<gene>
    <name evidence="2" type="ORF">H0H81_008693</name>
</gene>
<evidence type="ECO:0000313" key="2">
    <source>
        <dbReference type="EMBL" id="KAG5638924.1"/>
    </source>
</evidence>
<dbReference type="OrthoDB" id="2126698at2759"/>
<reference evidence="2" key="2">
    <citation type="submission" date="2021-10" db="EMBL/GenBank/DDBJ databases">
        <title>Phylogenomics reveals ancestral predisposition of the termite-cultivated fungus Termitomyces towards a domesticated lifestyle.</title>
        <authorList>
            <person name="Auxier B."/>
            <person name="Grum-Grzhimaylo A."/>
            <person name="Cardenas M.E."/>
            <person name="Lodge J.D."/>
            <person name="Laessoe T."/>
            <person name="Pedersen O."/>
            <person name="Smith M.E."/>
            <person name="Kuyper T.W."/>
            <person name="Franco-Molano E.A."/>
            <person name="Baroni T.J."/>
            <person name="Aanen D.K."/>
        </authorList>
    </citation>
    <scope>NUCLEOTIDE SEQUENCE</scope>
    <source>
        <strain evidence="2">D49</strain>
    </source>
</reference>
<keyword evidence="1" id="KW-0472">Membrane</keyword>